<dbReference type="EMBL" id="JAPDPJ010000033">
    <property type="protein sequence ID" value="MCW3787607.1"/>
    <property type="molecule type" value="Genomic_DNA"/>
</dbReference>
<feature type="transmembrane region" description="Helical" evidence="9">
    <location>
        <begin position="465"/>
        <end position="483"/>
    </location>
</feature>
<feature type="transmembrane region" description="Helical" evidence="9">
    <location>
        <begin position="154"/>
        <end position="174"/>
    </location>
</feature>
<keyword evidence="3 9" id="KW-1003">Cell membrane</keyword>
<dbReference type="Gene3D" id="3.60.110.10">
    <property type="entry name" value="Carbon-nitrogen hydrolase"/>
    <property type="match status" value="1"/>
</dbReference>
<keyword evidence="4 9" id="KW-0808">Transferase</keyword>
<dbReference type="RefSeq" id="WP_301191172.1">
    <property type="nucleotide sequence ID" value="NZ_JAPDPJ010000033.1"/>
</dbReference>
<dbReference type="EC" id="2.3.1.269" evidence="9"/>
<keyword evidence="12" id="KW-1185">Reference proteome</keyword>
<dbReference type="Pfam" id="PF20154">
    <property type="entry name" value="LNT_N"/>
    <property type="match status" value="1"/>
</dbReference>
<keyword evidence="6 9" id="KW-1133">Transmembrane helix</keyword>
<dbReference type="Proteomes" id="UP001209229">
    <property type="component" value="Unassembled WGS sequence"/>
</dbReference>
<keyword evidence="8 9" id="KW-0012">Acyltransferase</keyword>
<sequence length="487" mass="56548">MGIAYNYFFWLIGWFCYSLLFGYVLKSDLKNRQIVQLIVVLVVTQGFVQYGWIVSLIKQYTNSESQLGYLIIPLISLIQGIKLLLPTIFLNYLSKKYKTKKNSAFLILIATSSFFVLIDWCFSCIFESLPWLLYNPAYIESTNLYFSQIAEIGGIWLMSFFIICLNLLLSFAFLKKSRTYFLFYSGLLLFIHLYGFVRLNLLTKKGTNNIRVALVCDNSNPTLRWKEENVNKYVHLLLNLNQKALKQHPDIIIWNEGVIPWSYQPDDDFLEEIIKQTTSNNCDYLISYFTLKNSFSYNSAYLFNSKGEVHGRYDKQILLGGLEKPIFDYQPLQFSFFSGSSNSNVIEGNSVLPIRSENCGLFGTMICNESLVDRIANKLAINKIGFFTLLANDNWFTNTYLIKQHLYCTRLRAIENRKPIIVNANCGYSGLINAKGELNVHMNTKEPHVIVNEITYEESCSYFRYRKIVFLLIISVLLSYIFIKHFF</sequence>
<proteinExistence type="inferred from homology"/>
<feature type="transmembrane region" description="Helical" evidence="9">
    <location>
        <begin position="37"/>
        <end position="57"/>
    </location>
</feature>
<evidence type="ECO:0000256" key="3">
    <source>
        <dbReference type="ARBA" id="ARBA00022475"/>
    </source>
</evidence>
<dbReference type="InterPro" id="IPR036526">
    <property type="entry name" value="C-N_Hydrolase_sf"/>
</dbReference>
<dbReference type="InterPro" id="IPR004563">
    <property type="entry name" value="Apolipo_AcylTrfase"/>
</dbReference>
<evidence type="ECO:0000313" key="11">
    <source>
        <dbReference type="EMBL" id="MCW3787607.1"/>
    </source>
</evidence>
<name>A0AAE3SFZ4_9BACT</name>
<feature type="transmembrane region" description="Helical" evidence="9">
    <location>
        <begin position="181"/>
        <end position="201"/>
    </location>
</feature>
<evidence type="ECO:0000256" key="6">
    <source>
        <dbReference type="ARBA" id="ARBA00022989"/>
    </source>
</evidence>
<feature type="transmembrane region" description="Helical" evidence="9">
    <location>
        <begin position="105"/>
        <end position="134"/>
    </location>
</feature>
<feature type="transmembrane region" description="Helical" evidence="9">
    <location>
        <begin position="6"/>
        <end position="25"/>
    </location>
</feature>
<keyword evidence="5 9" id="KW-0812">Transmembrane</keyword>
<comment type="function">
    <text evidence="9">Catalyzes the phospholipid dependent N-acylation of the N-terminal cysteine of apolipoprotein, the last step in lipoprotein maturation.</text>
</comment>
<evidence type="ECO:0000256" key="2">
    <source>
        <dbReference type="ARBA" id="ARBA00010065"/>
    </source>
</evidence>
<comment type="subcellular location">
    <subcellularLocation>
        <location evidence="1 9">Cell membrane</location>
        <topology evidence="1 9">Multi-pass membrane protein</topology>
    </subcellularLocation>
</comment>
<evidence type="ECO:0000256" key="7">
    <source>
        <dbReference type="ARBA" id="ARBA00023136"/>
    </source>
</evidence>
<evidence type="ECO:0000256" key="1">
    <source>
        <dbReference type="ARBA" id="ARBA00004651"/>
    </source>
</evidence>
<comment type="catalytic activity">
    <reaction evidence="9">
        <text>N-terminal S-1,2-diacyl-sn-glyceryl-L-cysteinyl-[lipoprotein] + a glycerophospholipid = N-acyl-S-1,2-diacyl-sn-glyceryl-L-cysteinyl-[lipoprotein] + a 2-acyl-sn-glycero-3-phospholipid + H(+)</text>
        <dbReference type="Rhea" id="RHEA:48228"/>
        <dbReference type="Rhea" id="RHEA-COMP:14681"/>
        <dbReference type="Rhea" id="RHEA-COMP:14684"/>
        <dbReference type="ChEBI" id="CHEBI:15378"/>
        <dbReference type="ChEBI" id="CHEBI:136912"/>
        <dbReference type="ChEBI" id="CHEBI:140656"/>
        <dbReference type="ChEBI" id="CHEBI:140657"/>
        <dbReference type="ChEBI" id="CHEBI:140660"/>
        <dbReference type="EC" id="2.3.1.269"/>
    </reaction>
</comment>
<accession>A0AAE3SFZ4</accession>
<reference evidence="11" key="1">
    <citation type="submission" date="2022-10" db="EMBL/GenBank/DDBJ databases">
        <authorList>
            <person name="Yu W.X."/>
        </authorList>
    </citation>
    <scope>NUCLEOTIDE SEQUENCE</scope>
    <source>
        <strain evidence="11">AAT</strain>
    </source>
</reference>
<dbReference type="SUPFAM" id="SSF56317">
    <property type="entry name" value="Carbon-nitrogen hydrolase"/>
    <property type="match status" value="1"/>
</dbReference>
<dbReference type="AlphaFoldDB" id="A0AAE3SFZ4"/>
<dbReference type="PANTHER" id="PTHR38686">
    <property type="entry name" value="APOLIPOPROTEIN N-ACYLTRANSFERASE"/>
    <property type="match status" value="1"/>
</dbReference>
<evidence type="ECO:0000256" key="4">
    <source>
        <dbReference type="ARBA" id="ARBA00022679"/>
    </source>
</evidence>
<dbReference type="PROSITE" id="PS50263">
    <property type="entry name" value="CN_HYDROLASE"/>
    <property type="match status" value="1"/>
</dbReference>
<evidence type="ECO:0000259" key="10">
    <source>
        <dbReference type="PROSITE" id="PS50263"/>
    </source>
</evidence>
<feature type="domain" description="CN hydrolase" evidence="10">
    <location>
        <begin position="210"/>
        <end position="456"/>
    </location>
</feature>
<dbReference type="Pfam" id="PF00795">
    <property type="entry name" value="CN_hydrolase"/>
    <property type="match status" value="1"/>
</dbReference>
<gene>
    <name evidence="9 11" type="primary">lnt</name>
    <name evidence="11" type="ORF">OM075_14120</name>
</gene>
<dbReference type="GO" id="GO:0005886">
    <property type="term" value="C:plasma membrane"/>
    <property type="evidence" value="ECO:0007669"/>
    <property type="project" value="UniProtKB-SubCell"/>
</dbReference>
<comment type="pathway">
    <text evidence="9">Protein modification; lipoprotein biosynthesis (N-acyl transfer).</text>
</comment>
<comment type="similarity">
    <text evidence="2 9">Belongs to the CN hydrolase family. Apolipoprotein N-acyltransferase subfamily.</text>
</comment>
<dbReference type="InterPro" id="IPR045378">
    <property type="entry name" value="LNT_N"/>
</dbReference>
<dbReference type="PANTHER" id="PTHR38686:SF1">
    <property type="entry name" value="APOLIPOPROTEIN N-ACYLTRANSFERASE"/>
    <property type="match status" value="1"/>
</dbReference>
<evidence type="ECO:0000256" key="5">
    <source>
        <dbReference type="ARBA" id="ARBA00022692"/>
    </source>
</evidence>
<dbReference type="GO" id="GO:0042158">
    <property type="term" value="P:lipoprotein biosynthetic process"/>
    <property type="evidence" value="ECO:0007669"/>
    <property type="project" value="UniProtKB-UniRule"/>
</dbReference>
<dbReference type="GO" id="GO:0016410">
    <property type="term" value="F:N-acyltransferase activity"/>
    <property type="evidence" value="ECO:0007669"/>
    <property type="project" value="UniProtKB-UniRule"/>
</dbReference>
<feature type="transmembrane region" description="Helical" evidence="9">
    <location>
        <begin position="69"/>
        <end position="93"/>
    </location>
</feature>
<keyword evidence="7 9" id="KW-0472">Membrane</keyword>
<dbReference type="InterPro" id="IPR003010">
    <property type="entry name" value="C-N_Hydrolase"/>
</dbReference>
<dbReference type="HAMAP" id="MF_01148">
    <property type="entry name" value="Lnt"/>
    <property type="match status" value="1"/>
</dbReference>
<comment type="caution">
    <text evidence="11">The sequence shown here is derived from an EMBL/GenBank/DDBJ whole genome shotgun (WGS) entry which is preliminary data.</text>
</comment>
<protein>
    <recommendedName>
        <fullName evidence="9">Apolipoprotein N-acyltransferase</fullName>
        <shortName evidence="9">ALP N-acyltransferase</shortName>
        <ecNumber evidence="9">2.3.1.269</ecNumber>
    </recommendedName>
</protein>
<evidence type="ECO:0000256" key="8">
    <source>
        <dbReference type="ARBA" id="ARBA00023315"/>
    </source>
</evidence>
<organism evidence="11 12">
    <name type="scientific">Plebeiibacterium sediminum</name>
    <dbReference type="NCBI Taxonomy" id="2992112"/>
    <lineage>
        <taxon>Bacteria</taxon>
        <taxon>Pseudomonadati</taxon>
        <taxon>Bacteroidota</taxon>
        <taxon>Bacteroidia</taxon>
        <taxon>Marinilabiliales</taxon>
        <taxon>Marinilabiliaceae</taxon>
        <taxon>Plebeiibacterium</taxon>
    </lineage>
</organism>
<evidence type="ECO:0000256" key="9">
    <source>
        <dbReference type="HAMAP-Rule" id="MF_01148"/>
    </source>
</evidence>
<dbReference type="NCBIfam" id="TIGR00546">
    <property type="entry name" value="lnt"/>
    <property type="match status" value="1"/>
</dbReference>
<evidence type="ECO:0000313" key="12">
    <source>
        <dbReference type="Proteomes" id="UP001209229"/>
    </source>
</evidence>